<feature type="modified residue" description="N6-(pyridoxal phosphate)lysine" evidence="6">
    <location>
        <position position="264"/>
    </location>
</feature>
<comment type="catalytic activity">
    <reaction evidence="6">
        <text>N(2)-acetyl-L-ornithine + 2-oxoglutarate = N-acetyl-L-glutamate 5-semialdehyde + L-glutamate</text>
        <dbReference type="Rhea" id="RHEA:18049"/>
        <dbReference type="ChEBI" id="CHEBI:16810"/>
        <dbReference type="ChEBI" id="CHEBI:29123"/>
        <dbReference type="ChEBI" id="CHEBI:29985"/>
        <dbReference type="ChEBI" id="CHEBI:57805"/>
        <dbReference type="EC" id="2.6.1.11"/>
    </reaction>
</comment>
<evidence type="ECO:0000256" key="3">
    <source>
        <dbReference type="ARBA" id="ARBA00022605"/>
    </source>
</evidence>
<comment type="subcellular location">
    <subcellularLocation>
        <location evidence="6">Cytoplasm</location>
    </subcellularLocation>
</comment>
<comment type="caution">
    <text evidence="7">The sequence shown here is derived from an EMBL/GenBank/DDBJ whole genome shotgun (WGS) entry which is preliminary data.</text>
</comment>
<comment type="pathway">
    <text evidence="6">Amino-acid biosynthesis; L-arginine biosynthesis; N(2)-acetyl-L-ornithine from L-glutamate: step 4/4.</text>
</comment>
<evidence type="ECO:0000256" key="5">
    <source>
        <dbReference type="ARBA" id="ARBA00022898"/>
    </source>
</evidence>
<keyword evidence="4 6" id="KW-0808">Transferase</keyword>
<dbReference type="InterPro" id="IPR050103">
    <property type="entry name" value="Class-III_PLP-dep_AT"/>
</dbReference>
<dbReference type="AlphaFoldDB" id="A0A2A9DQ19"/>
<organism evidence="7 8">
    <name type="scientific">Corynebacterium renale</name>
    <dbReference type="NCBI Taxonomy" id="1724"/>
    <lineage>
        <taxon>Bacteria</taxon>
        <taxon>Bacillati</taxon>
        <taxon>Actinomycetota</taxon>
        <taxon>Actinomycetes</taxon>
        <taxon>Mycobacteriales</taxon>
        <taxon>Corynebacteriaceae</taxon>
        <taxon>Corynebacterium</taxon>
    </lineage>
</organism>
<comment type="subunit">
    <text evidence="6">Homodimer.</text>
</comment>
<dbReference type="Proteomes" id="UP000221653">
    <property type="component" value="Unassembled WGS sequence"/>
</dbReference>
<sequence>MTTAEHNHTSLWSDVLMNTYGTPPLKVVKGQGATLYSDTGDDYIDFLGGIAVNSLGYAHPTVVEAVSHQVAQLAHVSNILASPPVIELGAQLIKRFVQAAQEVPCKDEVSDTARVFFCNSGAEANEAAFKIARATGRSRILAAKMGFHGRTMGALALTGQPDKRKKFEPVAAGVEYYPYNDLDYVTKLVEINAGDVAAIFLEPIQGETGVIPADAEFLQGLRALCDEYGILLVVDEVQTGIGRTGQFFGFEAAHIVPDVITMAKGLGAGLPIGACMARGNAAKLLEPGDHGTTFGGNPVCCAAGNAVLHTIDDTFLERVQEAGDAMRKRLSTIDLVDSVRGRGLMLGAVLNQPLAKEIVNKAWEHGVILNAPSDTVLRFVPPLVITDQEITLGLDRLEATITDVKKDAKKND</sequence>
<evidence type="ECO:0000256" key="1">
    <source>
        <dbReference type="ARBA" id="ARBA00022571"/>
    </source>
</evidence>
<dbReference type="Gene3D" id="3.90.1150.10">
    <property type="entry name" value="Aspartate Aminotransferase, domain 1"/>
    <property type="match status" value="1"/>
</dbReference>
<dbReference type="InterPro" id="IPR004636">
    <property type="entry name" value="AcOrn/SuccOrn_fam"/>
</dbReference>
<dbReference type="FunFam" id="3.40.640.10:FF:000004">
    <property type="entry name" value="Acetylornithine aminotransferase"/>
    <property type="match status" value="1"/>
</dbReference>
<keyword evidence="6" id="KW-0963">Cytoplasm</keyword>
<evidence type="ECO:0000313" key="7">
    <source>
        <dbReference type="EMBL" id="PFG28788.1"/>
    </source>
</evidence>
<dbReference type="NCBIfam" id="NF002325">
    <property type="entry name" value="PRK01278.1"/>
    <property type="match status" value="1"/>
</dbReference>
<dbReference type="EMBL" id="PDJF01000001">
    <property type="protein sequence ID" value="PFG28788.1"/>
    <property type="molecule type" value="Genomic_DNA"/>
</dbReference>
<comment type="cofactor">
    <cofactor evidence="6">
        <name>pyridoxal 5'-phosphate</name>
        <dbReference type="ChEBI" id="CHEBI:597326"/>
    </cofactor>
    <text evidence="6">Binds 1 pyridoxal phosphate per subunit.</text>
</comment>
<dbReference type="GO" id="GO:0003992">
    <property type="term" value="F:N2-acetyl-L-ornithine:2-oxoglutarate 5-aminotransferase activity"/>
    <property type="evidence" value="ECO:0007669"/>
    <property type="project" value="UniProtKB-UniRule"/>
</dbReference>
<dbReference type="RefSeq" id="WP_098389237.1">
    <property type="nucleotide sequence ID" value="NZ_LS483464.1"/>
</dbReference>
<keyword evidence="8" id="KW-1185">Reference proteome</keyword>
<proteinExistence type="inferred from homology"/>
<dbReference type="InterPro" id="IPR015424">
    <property type="entry name" value="PyrdxlP-dep_Trfase"/>
</dbReference>
<dbReference type="SUPFAM" id="SSF53383">
    <property type="entry name" value="PLP-dependent transferases"/>
    <property type="match status" value="1"/>
</dbReference>
<comment type="similarity">
    <text evidence="6">Belongs to the class-III pyridoxal-phosphate-dependent aminotransferase family. ArgD subfamily.</text>
</comment>
<dbReference type="STRING" id="1724.GCA_001044175_00166"/>
<dbReference type="GO" id="GO:0042802">
    <property type="term" value="F:identical protein binding"/>
    <property type="evidence" value="ECO:0007669"/>
    <property type="project" value="TreeGrafter"/>
</dbReference>
<dbReference type="UniPathway" id="UPA00068">
    <property type="reaction ID" value="UER00109"/>
</dbReference>
<protein>
    <recommendedName>
        <fullName evidence="6">Acetylornithine aminotransferase</fullName>
        <shortName evidence="6">ACOAT</shortName>
        <ecNumber evidence="6">2.6.1.11</ecNumber>
    </recommendedName>
</protein>
<feature type="binding site" evidence="6">
    <location>
        <position position="150"/>
    </location>
    <ligand>
        <name>N(2)-acetyl-L-ornithine</name>
        <dbReference type="ChEBI" id="CHEBI:57805"/>
    </ligand>
</feature>
<dbReference type="GO" id="GO:0030170">
    <property type="term" value="F:pyridoxal phosphate binding"/>
    <property type="evidence" value="ECO:0007669"/>
    <property type="project" value="InterPro"/>
</dbReference>
<dbReference type="InterPro" id="IPR005814">
    <property type="entry name" value="Aminotrans_3"/>
</dbReference>
<feature type="binding site" evidence="6">
    <location>
        <position position="147"/>
    </location>
    <ligand>
        <name>pyridoxal 5'-phosphate</name>
        <dbReference type="ChEBI" id="CHEBI:597326"/>
    </ligand>
</feature>
<dbReference type="HAMAP" id="MF_01107">
    <property type="entry name" value="ArgD_aminotrans_3"/>
    <property type="match status" value="1"/>
</dbReference>
<reference evidence="7 8" key="1">
    <citation type="submission" date="2017-10" db="EMBL/GenBank/DDBJ databases">
        <title>Sequencing the genomes of 1000 actinobacteria strains.</title>
        <authorList>
            <person name="Klenk H.-P."/>
        </authorList>
    </citation>
    <scope>NUCLEOTIDE SEQUENCE [LARGE SCALE GENOMIC DNA]</scope>
    <source>
        <strain evidence="7 8">DSM 20688</strain>
    </source>
</reference>
<dbReference type="OrthoDB" id="9801052at2"/>
<feature type="binding site" evidence="6">
    <location>
        <position position="293"/>
    </location>
    <ligand>
        <name>pyridoxal 5'-phosphate</name>
        <dbReference type="ChEBI" id="CHEBI:597326"/>
    </ligand>
</feature>
<keyword evidence="2 6" id="KW-0032">Aminotransferase</keyword>
<gene>
    <name evidence="6" type="primary">argD</name>
    <name evidence="7" type="ORF">ATK06_1912</name>
</gene>
<keyword evidence="3 6" id="KW-0028">Amino-acid biosynthesis</keyword>
<dbReference type="Pfam" id="PF00202">
    <property type="entry name" value="Aminotran_3"/>
    <property type="match status" value="1"/>
</dbReference>
<evidence type="ECO:0000313" key="8">
    <source>
        <dbReference type="Proteomes" id="UP000221653"/>
    </source>
</evidence>
<dbReference type="NCBIfam" id="NF002874">
    <property type="entry name" value="PRK03244.1"/>
    <property type="match status" value="1"/>
</dbReference>
<feature type="binding site" evidence="6">
    <location>
        <begin position="235"/>
        <end position="238"/>
    </location>
    <ligand>
        <name>pyridoxal 5'-phosphate</name>
        <dbReference type="ChEBI" id="CHEBI:597326"/>
    </ligand>
</feature>
<accession>A0A2A9DQ19</accession>
<dbReference type="PANTHER" id="PTHR11986:SF79">
    <property type="entry name" value="ACETYLORNITHINE AMINOTRANSFERASE, MITOCHONDRIAL"/>
    <property type="match status" value="1"/>
</dbReference>
<evidence type="ECO:0000256" key="2">
    <source>
        <dbReference type="ARBA" id="ARBA00022576"/>
    </source>
</evidence>
<dbReference type="GO" id="GO:0006526">
    <property type="term" value="P:L-arginine biosynthetic process"/>
    <property type="evidence" value="ECO:0007669"/>
    <property type="project" value="UniProtKB-UniRule"/>
</dbReference>
<evidence type="ECO:0000256" key="4">
    <source>
        <dbReference type="ARBA" id="ARBA00022679"/>
    </source>
</evidence>
<dbReference type="PROSITE" id="PS00600">
    <property type="entry name" value="AA_TRANSFER_CLASS_3"/>
    <property type="match status" value="1"/>
</dbReference>
<dbReference type="InterPro" id="IPR015421">
    <property type="entry name" value="PyrdxlP-dep_Trfase_major"/>
</dbReference>
<comment type="miscellaneous">
    <text evidence="6">May also have succinyldiaminopimelate aminotransferase activity, thus carrying out the corresponding step in lysine biosynthesis.</text>
</comment>
<keyword evidence="1 6" id="KW-0055">Arginine biosynthesis</keyword>
<dbReference type="NCBIfam" id="TIGR00707">
    <property type="entry name" value="argD"/>
    <property type="match status" value="1"/>
</dbReference>
<dbReference type="EC" id="2.6.1.11" evidence="6"/>
<dbReference type="InterPro" id="IPR015422">
    <property type="entry name" value="PyrdxlP-dep_Trfase_small"/>
</dbReference>
<feature type="binding site" evidence="6">
    <location>
        <begin position="121"/>
        <end position="122"/>
    </location>
    <ligand>
        <name>pyridoxal 5'-phosphate</name>
        <dbReference type="ChEBI" id="CHEBI:597326"/>
    </ligand>
</feature>
<name>A0A2A9DQ19_9CORY</name>
<evidence type="ECO:0000256" key="6">
    <source>
        <dbReference type="HAMAP-Rule" id="MF_01107"/>
    </source>
</evidence>
<dbReference type="InterPro" id="IPR049704">
    <property type="entry name" value="Aminotrans_3_PPA_site"/>
</dbReference>
<dbReference type="CDD" id="cd00610">
    <property type="entry name" value="OAT_like"/>
    <property type="match status" value="1"/>
</dbReference>
<dbReference type="GO" id="GO:0005737">
    <property type="term" value="C:cytoplasm"/>
    <property type="evidence" value="ECO:0007669"/>
    <property type="project" value="UniProtKB-SubCell"/>
</dbReference>
<dbReference type="Gene3D" id="3.40.640.10">
    <property type="entry name" value="Type I PLP-dependent aspartate aminotransferase-like (Major domain)"/>
    <property type="match status" value="1"/>
</dbReference>
<dbReference type="PANTHER" id="PTHR11986">
    <property type="entry name" value="AMINOTRANSFERASE CLASS III"/>
    <property type="match status" value="1"/>
</dbReference>
<feature type="binding site" evidence="6">
    <location>
        <position position="292"/>
    </location>
    <ligand>
        <name>N(2)-acetyl-L-ornithine</name>
        <dbReference type="ChEBI" id="CHEBI:57805"/>
    </ligand>
</feature>
<dbReference type="PIRSF" id="PIRSF000521">
    <property type="entry name" value="Transaminase_4ab_Lys_Orn"/>
    <property type="match status" value="1"/>
</dbReference>
<keyword evidence="5 6" id="KW-0663">Pyridoxal phosphate</keyword>